<dbReference type="Pfam" id="PF00173">
    <property type="entry name" value="Cyt-b5"/>
    <property type="match status" value="1"/>
</dbReference>
<dbReference type="InterPro" id="IPR001199">
    <property type="entry name" value="Cyt_B5-like_heme/steroid-bd"/>
</dbReference>
<dbReference type="SUPFAM" id="SSF55856">
    <property type="entry name" value="Cytochrome b5-like heme/steroid binding domain"/>
    <property type="match status" value="1"/>
</dbReference>
<sequence length="457" mass="50490">MAAAACAPLDPSKDPKYRDIKWSIYRGKAYDITDFIDRHPGGTWLINLAVGRDCTALFESYHLRCETAAAVFNKLPVLEGFPVDAVPRAPYPNDSDVYTAIRHRVRKEVFEGGEHVGAHRRGSELAAAAVLSCAVAAYALYMRSAGWFTGMLLGIAGAWIGVTIQHCGNHGAMSNNPLINNLLGLCNDLIGGSSLMWRYHHQVSHHIHTNDDVLDEDVLSMYPILRFDSRLPRYWFHAYQHLYIWVAYPLMHLAFQWGDINSLFSSRTVGAELLGATTAEKSTVVVGKLLHYFLLLVIPWLVYGPAVALTGAVTYSISLSIVLALMFFVSHNVPENKPLAPGMSGADDATRAVLLNQLDSRDWGVQQILASANWGGVVGNFFTGGLNLQIEHHLFPAISFVHYPAIARIVADECAQRGIRYTQYSSLPAILSRFLLCMRQLGVAPYEPAALLINKIK</sequence>
<keyword evidence="5" id="KW-0812">Transmembrane</keyword>
<dbReference type="GO" id="GO:0016717">
    <property type="term" value="F:oxidoreductase activity, acting on paired donors, with oxidation of a pair of donors resulting in the reduction of molecular oxygen to two molecules of water"/>
    <property type="evidence" value="ECO:0007669"/>
    <property type="project" value="TreeGrafter"/>
</dbReference>
<feature type="transmembrane region" description="Helical" evidence="5">
    <location>
        <begin position="312"/>
        <end position="329"/>
    </location>
</feature>
<proteinExistence type="evidence at transcript level"/>
<dbReference type="AlphaFoldDB" id="A0A8F2XPM0"/>
<dbReference type="GO" id="GO:0042759">
    <property type="term" value="P:long-chain fatty acid biosynthetic process"/>
    <property type="evidence" value="ECO:0007669"/>
    <property type="project" value="UniProtKB-ARBA"/>
</dbReference>
<dbReference type="InterPro" id="IPR036400">
    <property type="entry name" value="Cyt_B5-like_heme/steroid_sf"/>
</dbReference>
<organism evidence="7">
    <name type="scientific">Chromochloris zofingiensis</name>
    <dbReference type="NCBI Taxonomy" id="31302"/>
    <lineage>
        <taxon>Eukaryota</taxon>
        <taxon>Viridiplantae</taxon>
        <taxon>Chlorophyta</taxon>
        <taxon>core chlorophytes</taxon>
        <taxon>Chlorophyceae</taxon>
        <taxon>CS clade</taxon>
        <taxon>Sphaeropleales</taxon>
        <taxon>Chromochloridaceae</taxon>
        <taxon>Chromochloris</taxon>
    </lineage>
</organism>
<keyword evidence="1" id="KW-0349">Heme</keyword>
<protein>
    <submittedName>
        <fullName evidence="7">Delta6 fatty acid desaturase</fullName>
    </submittedName>
</protein>
<feature type="transmembrane region" description="Helical" evidence="5">
    <location>
        <begin position="147"/>
        <end position="164"/>
    </location>
</feature>
<evidence type="ECO:0000256" key="5">
    <source>
        <dbReference type="SAM" id="Phobius"/>
    </source>
</evidence>
<dbReference type="EMBL" id="MT323114">
    <property type="protein sequence ID" value="QWW89560.1"/>
    <property type="molecule type" value="mRNA"/>
</dbReference>
<dbReference type="GO" id="GO:0006636">
    <property type="term" value="P:unsaturated fatty acid biosynthetic process"/>
    <property type="evidence" value="ECO:0007669"/>
    <property type="project" value="UniProtKB-ARBA"/>
</dbReference>
<dbReference type="InterPro" id="IPR005804">
    <property type="entry name" value="FA_desaturase_dom"/>
</dbReference>
<dbReference type="PIRSF" id="PIRSF015921">
    <property type="entry name" value="FA_sphinglp_des"/>
    <property type="match status" value="1"/>
</dbReference>
<dbReference type="Gene3D" id="3.10.120.10">
    <property type="entry name" value="Cytochrome b5-like heme/steroid binding domain"/>
    <property type="match status" value="1"/>
</dbReference>
<evidence type="ECO:0000313" key="7">
    <source>
        <dbReference type="EMBL" id="QWW89560.1"/>
    </source>
</evidence>
<dbReference type="PROSITE" id="PS00191">
    <property type="entry name" value="CYTOCHROME_B5_1"/>
    <property type="match status" value="1"/>
</dbReference>
<dbReference type="GO" id="GO:0046872">
    <property type="term" value="F:metal ion binding"/>
    <property type="evidence" value="ECO:0007669"/>
    <property type="project" value="UniProtKB-KW"/>
</dbReference>
<evidence type="ECO:0000256" key="1">
    <source>
        <dbReference type="ARBA" id="ARBA00022617"/>
    </source>
</evidence>
<keyword evidence="3" id="KW-0560">Oxidoreductase</keyword>
<keyword evidence="5" id="KW-0472">Membrane</keyword>
<keyword evidence="4" id="KW-0408">Iron</keyword>
<dbReference type="CDD" id="cd03506">
    <property type="entry name" value="Delta6-FADS-like"/>
    <property type="match status" value="1"/>
</dbReference>
<gene>
    <name evidence="7" type="primary">FAD10</name>
</gene>
<dbReference type="PANTHER" id="PTHR19353">
    <property type="entry name" value="FATTY ACID DESATURASE 2"/>
    <property type="match status" value="1"/>
</dbReference>
<dbReference type="Pfam" id="PF00487">
    <property type="entry name" value="FA_desaturase"/>
    <property type="match status" value="1"/>
</dbReference>
<dbReference type="InterPro" id="IPR018506">
    <property type="entry name" value="Cyt_B5_heme-BS"/>
</dbReference>
<dbReference type="PANTHER" id="PTHR19353:SF19">
    <property type="entry name" value="DELTA(5) FATTY ACID DESATURASE C-RELATED"/>
    <property type="match status" value="1"/>
</dbReference>
<keyword evidence="5" id="KW-1133">Transmembrane helix</keyword>
<dbReference type="InterPro" id="IPR012171">
    <property type="entry name" value="Fatty_acid_desaturase"/>
</dbReference>
<dbReference type="PROSITE" id="PS50255">
    <property type="entry name" value="CYTOCHROME_B5_2"/>
    <property type="match status" value="1"/>
</dbReference>
<feature type="transmembrane region" description="Helical" evidence="5">
    <location>
        <begin position="289"/>
        <end position="306"/>
    </location>
</feature>
<feature type="domain" description="Cytochrome b5 heme-binding" evidence="6">
    <location>
        <begin position="22"/>
        <end position="62"/>
    </location>
</feature>
<accession>A0A8F2XPM0</accession>
<evidence type="ECO:0000259" key="6">
    <source>
        <dbReference type="PROSITE" id="PS50255"/>
    </source>
</evidence>
<evidence type="ECO:0000256" key="2">
    <source>
        <dbReference type="ARBA" id="ARBA00022723"/>
    </source>
</evidence>
<dbReference type="SMART" id="SM01117">
    <property type="entry name" value="Cyt-b5"/>
    <property type="match status" value="1"/>
</dbReference>
<dbReference type="GO" id="GO:0016020">
    <property type="term" value="C:membrane"/>
    <property type="evidence" value="ECO:0007669"/>
    <property type="project" value="TreeGrafter"/>
</dbReference>
<name>A0A8F2XPM0_9CHLO</name>
<evidence type="ECO:0000256" key="4">
    <source>
        <dbReference type="ARBA" id="ARBA00023004"/>
    </source>
</evidence>
<dbReference type="GO" id="GO:0020037">
    <property type="term" value="F:heme binding"/>
    <property type="evidence" value="ECO:0007669"/>
    <property type="project" value="InterPro"/>
</dbReference>
<keyword evidence="2" id="KW-0479">Metal-binding</keyword>
<reference evidence="7" key="1">
    <citation type="submission" date="2020-04" db="EMBL/GenBank/DDBJ databases">
        <authorList>
            <person name="Wu T."/>
            <person name="Chen F."/>
        </authorList>
    </citation>
    <scope>NUCLEOTIDE SEQUENCE</scope>
</reference>
<evidence type="ECO:0000256" key="3">
    <source>
        <dbReference type="ARBA" id="ARBA00023002"/>
    </source>
</evidence>